<dbReference type="PANTHER" id="PTHR21666:SF289">
    <property type="entry name" value="L-ALA--D-GLU ENDOPEPTIDASE"/>
    <property type="match status" value="1"/>
</dbReference>
<keyword evidence="1" id="KW-0732">Signal</keyword>
<dbReference type="SUPFAM" id="SSF51261">
    <property type="entry name" value="Duplicated hybrid motif"/>
    <property type="match status" value="1"/>
</dbReference>
<accession>A0A6G7ZKX8</accession>
<gene>
    <name evidence="3" type="ORF">G7078_01715</name>
</gene>
<sequence length="364" mass="38224">MLSVARLINWKAGRDSAPFSFVVDLAHEPIGGRWFRGAATLALLCGAAIALSPGLPNFATGAPEPMPSGRQFQMNAMLSATGDIPVLPSRPVAAPPRRPDEIVKPTVAAQGDMIRVQGAVTEGLYWSLRDAGVSSEMAADYLRALSSRIDVGTEVAPYDRFDLVMSRAPGGGLLFAALHRFQGDDVQLVKWNANGRVDWFDGDAGARRSDGLMAPVAGRITSSFGMRRHPILGFARMHSGIDFGAKWGSPIAAAADGRVIGAGWAGGYGRQVQVLHEGGYVSSYSHMSGFAAEPGQAVRQGQVIGYVGSTGLSTGPHLHFEVKMGGRAVNPMAVRLRSAGAISGPALQALKARLKQLTSIGAPA</sequence>
<dbReference type="AlphaFoldDB" id="A0A6G7ZKX8"/>
<dbReference type="Gene3D" id="2.70.70.10">
    <property type="entry name" value="Glucose Permease (Domain IIA)"/>
    <property type="match status" value="1"/>
</dbReference>
<keyword evidence="4" id="KW-1185">Reference proteome</keyword>
<feature type="domain" description="M23ase beta-sheet core" evidence="2">
    <location>
        <begin position="236"/>
        <end position="331"/>
    </location>
</feature>
<organism evidence="3 4">
    <name type="scientific">Sphingomonas sinipercae</name>
    <dbReference type="NCBI Taxonomy" id="2714944"/>
    <lineage>
        <taxon>Bacteria</taxon>
        <taxon>Pseudomonadati</taxon>
        <taxon>Pseudomonadota</taxon>
        <taxon>Alphaproteobacteria</taxon>
        <taxon>Sphingomonadales</taxon>
        <taxon>Sphingomonadaceae</taxon>
        <taxon>Sphingomonas</taxon>
    </lineage>
</organism>
<name>A0A6G7ZKX8_9SPHN</name>
<dbReference type="Gene3D" id="3.10.450.350">
    <property type="match status" value="1"/>
</dbReference>
<evidence type="ECO:0000259" key="2">
    <source>
        <dbReference type="Pfam" id="PF01551"/>
    </source>
</evidence>
<evidence type="ECO:0000256" key="1">
    <source>
        <dbReference type="ARBA" id="ARBA00022729"/>
    </source>
</evidence>
<dbReference type="RefSeq" id="WP_166092354.1">
    <property type="nucleotide sequence ID" value="NZ_CP049871.1"/>
</dbReference>
<protein>
    <submittedName>
        <fullName evidence="3">M23 family metallopeptidase</fullName>
    </submittedName>
</protein>
<dbReference type="EMBL" id="CP049871">
    <property type="protein sequence ID" value="QIL01631.1"/>
    <property type="molecule type" value="Genomic_DNA"/>
</dbReference>
<dbReference type="CDD" id="cd12797">
    <property type="entry name" value="M23_peptidase"/>
    <property type="match status" value="1"/>
</dbReference>
<dbReference type="InterPro" id="IPR050570">
    <property type="entry name" value="Cell_wall_metabolism_enzyme"/>
</dbReference>
<dbReference type="PANTHER" id="PTHR21666">
    <property type="entry name" value="PEPTIDASE-RELATED"/>
    <property type="match status" value="1"/>
</dbReference>
<evidence type="ECO:0000313" key="4">
    <source>
        <dbReference type="Proteomes" id="UP000502502"/>
    </source>
</evidence>
<dbReference type="GO" id="GO:0004222">
    <property type="term" value="F:metalloendopeptidase activity"/>
    <property type="evidence" value="ECO:0007669"/>
    <property type="project" value="TreeGrafter"/>
</dbReference>
<evidence type="ECO:0000313" key="3">
    <source>
        <dbReference type="EMBL" id="QIL01631.1"/>
    </source>
</evidence>
<dbReference type="Proteomes" id="UP000502502">
    <property type="component" value="Chromosome"/>
</dbReference>
<dbReference type="KEGG" id="ssin:G7078_01715"/>
<reference evidence="3 4" key="1">
    <citation type="submission" date="2020-03" db="EMBL/GenBank/DDBJ databases">
        <title>Sphingomonas sp. nov., isolated from fish.</title>
        <authorList>
            <person name="Hyun D.-W."/>
            <person name="Bae J.-W."/>
        </authorList>
    </citation>
    <scope>NUCLEOTIDE SEQUENCE [LARGE SCALE GENOMIC DNA]</scope>
    <source>
        <strain evidence="3 4">HDW15C</strain>
    </source>
</reference>
<proteinExistence type="predicted"/>
<dbReference type="InterPro" id="IPR011055">
    <property type="entry name" value="Dup_hybrid_motif"/>
</dbReference>
<dbReference type="Pfam" id="PF01551">
    <property type="entry name" value="Peptidase_M23"/>
    <property type="match status" value="1"/>
</dbReference>
<dbReference type="InterPro" id="IPR016047">
    <property type="entry name" value="M23ase_b-sheet_dom"/>
</dbReference>